<dbReference type="InterPro" id="IPR031107">
    <property type="entry name" value="Small_HSP"/>
</dbReference>
<proteinExistence type="inferred from homology"/>
<gene>
    <name evidence="4" type="ORF">SAMN03080601_00707</name>
</gene>
<dbReference type="EMBL" id="FUYV01000003">
    <property type="protein sequence ID" value="SKB55729.1"/>
    <property type="molecule type" value="Genomic_DNA"/>
</dbReference>
<organism evidence="4 5">
    <name type="scientific">Alkalitalea saponilacus</name>
    <dbReference type="NCBI Taxonomy" id="889453"/>
    <lineage>
        <taxon>Bacteria</taxon>
        <taxon>Pseudomonadati</taxon>
        <taxon>Bacteroidota</taxon>
        <taxon>Bacteroidia</taxon>
        <taxon>Marinilabiliales</taxon>
        <taxon>Marinilabiliaceae</taxon>
        <taxon>Alkalitalea</taxon>
    </lineage>
</organism>
<evidence type="ECO:0000259" key="3">
    <source>
        <dbReference type="PROSITE" id="PS01031"/>
    </source>
</evidence>
<protein>
    <submittedName>
        <fullName evidence="4">HSP20 family protein</fullName>
    </submittedName>
</protein>
<dbReference type="OrthoDB" id="9814487at2"/>
<evidence type="ECO:0000256" key="2">
    <source>
        <dbReference type="RuleBase" id="RU003616"/>
    </source>
</evidence>
<dbReference type="KEGG" id="asx:CDL62_11785"/>
<dbReference type="InterPro" id="IPR008978">
    <property type="entry name" value="HSP20-like_chaperone"/>
</dbReference>
<sequence length="134" mass="15205">MKIAKWTTQLKPKITGFFGKMFGNNDESLPVNVADRKSAFNVQVALPGLDKKDVRIEVKNNHLVISSQKDYSKEEKNESWIRREYGYSSFSRSFRLPESADQDKIDAHMKNGILSISVGKKKGSESNIRRIAIA</sequence>
<dbReference type="Pfam" id="PF00011">
    <property type="entry name" value="HSP20"/>
    <property type="match status" value="1"/>
</dbReference>
<reference evidence="4 5" key="1">
    <citation type="submission" date="2017-02" db="EMBL/GenBank/DDBJ databases">
        <authorList>
            <person name="Peterson S.W."/>
        </authorList>
    </citation>
    <scope>NUCLEOTIDE SEQUENCE [LARGE SCALE GENOMIC DNA]</scope>
    <source>
        <strain evidence="4 5">DSM 24412</strain>
    </source>
</reference>
<keyword evidence="5" id="KW-1185">Reference proteome</keyword>
<accession>A0A1T5C8L1</accession>
<dbReference type="Gene3D" id="2.60.40.790">
    <property type="match status" value="1"/>
</dbReference>
<dbReference type="PROSITE" id="PS01031">
    <property type="entry name" value="SHSP"/>
    <property type="match status" value="1"/>
</dbReference>
<evidence type="ECO:0000313" key="5">
    <source>
        <dbReference type="Proteomes" id="UP000191055"/>
    </source>
</evidence>
<dbReference type="RefSeq" id="WP_079556506.1">
    <property type="nucleotide sequence ID" value="NZ_CP021904.1"/>
</dbReference>
<name>A0A1T5C8L1_9BACT</name>
<dbReference type="InterPro" id="IPR002068">
    <property type="entry name" value="A-crystallin/Hsp20_dom"/>
</dbReference>
<feature type="domain" description="SHSP" evidence="3">
    <location>
        <begin position="22"/>
        <end position="134"/>
    </location>
</feature>
<comment type="similarity">
    <text evidence="1 2">Belongs to the small heat shock protein (HSP20) family.</text>
</comment>
<dbReference type="PANTHER" id="PTHR11527">
    <property type="entry name" value="HEAT-SHOCK PROTEIN 20 FAMILY MEMBER"/>
    <property type="match status" value="1"/>
</dbReference>
<evidence type="ECO:0000313" key="4">
    <source>
        <dbReference type="EMBL" id="SKB55729.1"/>
    </source>
</evidence>
<dbReference type="CDD" id="cd06464">
    <property type="entry name" value="ACD_sHsps-like"/>
    <property type="match status" value="1"/>
</dbReference>
<dbReference type="Proteomes" id="UP000191055">
    <property type="component" value="Unassembled WGS sequence"/>
</dbReference>
<dbReference type="AlphaFoldDB" id="A0A1T5C8L1"/>
<dbReference type="STRING" id="889453.SAMN03080601_00707"/>
<dbReference type="SUPFAM" id="SSF49764">
    <property type="entry name" value="HSP20-like chaperones"/>
    <property type="match status" value="1"/>
</dbReference>
<evidence type="ECO:0000256" key="1">
    <source>
        <dbReference type="PROSITE-ProRule" id="PRU00285"/>
    </source>
</evidence>